<gene>
    <name evidence="2" type="ORF">RQP53_07685</name>
</gene>
<reference evidence="2" key="1">
    <citation type="submission" date="2023-09" db="EMBL/GenBank/DDBJ databases">
        <title>Paucibacter sp. APW11 Genome sequencing and assembly.</title>
        <authorList>
            <person name="Kim I."/>
        </authorList>
    </citation>
    <scope>NUCLEOTIDE SEQUENCE</scope>
    <source>
        <strain evidence="2">APW11</strain>
    </source>
</reference>
<dbReference type="InterPro" id="IPR037026">
    <property type="entry name" value="Vgr_OB-fold_dom_sf"/>
</dbReference>
<dbReference type="EMBL" id="JAVXZY010000002">
    <property type="protein sequence ID" value="MDT8999146.1"/>
    <property type="molecule type" value="Genomic_DNA"/>
</dbReference>
<keyword evidence="3" id="KW-1185">Reference proteome</keyword>
<evidence type="ECO:0000313" key="2">
    <source>
        <dbReference type="EMBL" id="MDT8999146.1"/>
    </source>
</evidence>
<proteinExistence type="predicted"/>
<dbReference type="SUPFAM" id="SSF69255">
    <property type="entry name" value="gp5 N-terminal domain-like"/>
    <property type="match status" value="1"/>
</dbReference>
<dbReference type="Gene3D" id="2.40.50.230">
    <property type="entry name" value="Gp5 N-terminal domain"/>
    <property type="match status" value="1"/>
</dbReference>
<feature type="domain" description="Gp5/Type VI secretion system Vgr protein OB-fold" evidence="1">
    <location>
        <begin position="21"/>
        <end position="94"/>
    </location>
</feature>
<dbReference type="Pfam" id="PF04717">
    <property type="entry name" value="Phage_base_V"/>
    <property type="match status" value="1"/>
</dbReference>
<dbReference type="Proteomes" id="UP001246372">
    <property type="component" value="Unassembled WGS sequence"/>
</dbReference>
<comment type="caution">
    <text evidence="2">The sequence shown here is derived from an EMBL/GenBank/DDBJ whole genome shotgun (WGS) entry which is preliminary data.</text>
</comment>
<accession>A0ABU3PBI9</accession>
<evidence type="ECO:0000259" key="1">
    <source>
        <dbReference type="Pfam" id="PF04717"/>
    </source>
</evidence>
<organism evidence="2 3">
    <name type="scientific">Roseateles aquae</name>
    <dbReference type="NCBI Taxonomy" id="3077235"/>
    <lineage>
        <taxon>Bacteria</taxon>
        <taxon>Pseudomonadati</taxon>
        <taxon>Pseudomonadota</taxon>
        <taxon>Betaproteobacteria</taxon>
        <taxon>Burkholderiales</taxon>
        <taxon>Sphaerotilaceae</taxon>
        <taxon>Roseateles</taxon>
    </lineage>
</organism>
<sequence>MLNDALIDLQHAQVSKVYGKYAGKVIDNQDPLNLGRLQVSCAAVLGDAKVWARPCVPYAGPGVGMFFLPPKGAGVWVEFEGGVPGRPIWVGCYWNSGELPADASTPDTKLIITDTASLKIDDQQGEVKLSNHNEASTTWAQDIKAEAGNATHTVGAAGVVSEASPGKVEVGASGVSINSGAFTVS</sequence>
<protein>
    <submittedName>
        <fullName evidence="2">Phage baseplate assembly protein V</fullName>
    </submittedName>
</protein>
<dbReference type="InterPro" id="IPR006531">
    <property type="entry name" value="Gp5/Vgr_OB"/>
</dbReference>
<evidence type="ECO:0000313" key="3">
    <source>
        <dbReference type="Proteomes" id="UP001246372"/>
    </source>
</evidence>
<dbReference type="RefSeq" id="WP_315649636.1">
    <property type="nucleotide sequence ID" value="NZ_JAVXZY010000002.1"/>
</dbReference>
<name>A0ABU3PBI9_9BURK</name>